<evidence type="ECO:0000313" key="2">
    <source>
        <dbReference type="Proteomes" id="UP001165960"/>
    </source>
</evidence>
<evidence type="ECO:0000313" key="1">
    <source>
        <dbReference type="EMBL" id="KAJ9073296.1"/>
    </source>
</evidence>
<sequence length="127" mass="13953">MECPTPGVWYTATSLSQNLPQKEEPCNYQSTHSTFKLQVFHPLASAFLLCYLGAYFVLGRFNPLLGCYCIVGELFHLGMVSLTVGSLVNDLNSSAIIHHIGRLLPSGWVPGSGGFNYLVNDPRSLVF</sequence>
<dbReference type="Proteomes" id="UP001165960">
    <property type="component" value="Unassembled WGS sequence"/>
</dbReference>
<keyword evidence="2" id="KW-1185">Reference proteome</keyword>
<dbReference type="EMBL" id="QTSX02002917">
    <property type="protein sequence ID" value="KAJ9073296.1"/>
    <property type="molecule type" value="Genomic_DNA"/>
</dbReference>
<organism evidence="1 2">
    <name type="scientific">Entomophthora muscae</name>
    <dbReference type="NCBI Taxonomy" id="34485"/>
    <lineage>
        <taxon>Eukaryota</taxon>
        <taxon>Fungi</taxon>
        <taxon>Fungi incertae sedis</taxon>
        <taxon>Zoopagomycota</taxon>
        <taxon>Entomophthoromycotina</taxon>
        <taxon>Entomophthoromycetes</taxon>
        <taxon>Entomophthorales</taxon>
        <taxon>Entomophthoraceae</taxon>
        <taxon>Entomophthora</taxon>
    </lineage>
</organism>
<proteinExistence type="predicted"/>
<reference evidence="1" key="1">
    <citation type="submission" date="2022-04" db="EMBL/GenBank/DDBJ databases">
        <title>Genome of the entomopathogenic fungus Entomophthora muscae.</title>
        <authorList>
            <person name="Elya C."/>
            <person name="Lovett B.R."/>
            <person name="Lee E."/>
            <person name="Macias A.M."/>
            <person name="Hajek A.E."/>
            <person name="De Bivort B.L."/>
            <person name="Kasson M.T."/>
            <person name="De Fine Licht H.H."/>
            <person name="Stajich J.E."/>
        </authorList>
    </citation>
    <scope>NUCLEOTIDE SEQUENCE</scope>
    <source>
        <strain evidence="1">Berkeley</strain>
    </source>
</reference>
<comment type="caution">
    <text evidence="1">The sequence shown here is derived from an EMBL/GenBank/DDBJ whole genome shotgun (WGS) entry which is preliminary data.</text>
</comment>
<gene>
    <name evidence="1" type="ORF">DSO57_1018011</name>
</gene>
<name>A0ACC2TFQ5_9FUNG</name>
<protein>
    <submittedName>
        <fullName evidence="1">Uncharacterized protein</fullName>
    </submittedName>
</protein>
<accession>A0ACC2TFQ5</accession>